<accession>A0A438AGV8</accession>
<evidence type="ECO:0000313" key="4">
    <source>
        <dbReference type="Proteomes" id="UP000285908"/>
    </source>
</evidence>
<sequence>MTQPIALTGLHHVGATVSDLDASIAWYRETLGFELLSTYGWPGVRAAFIGRDDIRIELFQNEAATPMSDDRRRPDTNLRIGGIGHLALGVADLEAAVADLRDRQVEIVAPPREVPDGSGSRFAFIQDNEGMLVELFEQG</sequence>
<dbReference type="Pfam" id="PF00903">
    <property type="entry name" value="Glyoxalase"/>
    <property type="match status" value="1"/>
</dbReference>
<dbReference type="GO" id="GO:0004493">
    <property type="term" value="F:methylmalonyl-CoA epimerase activity"/>
    <property type="evidence" value="ECO:0007669"/>
    <property type="project" value="TreeGrafter"/>
</dbReference>
<evidence type="ECO:0000313" key="3">
    <source>
        <dbReference type="EMBL" id="RVV97918.1"/>
    </source>
</evidence>
<gene>
    <name evidence="3" type="ORF">EKE94_10620</name>
</gene>
<name>A0A438AGV8_9RHOB</name>
<keyword evidence="1" id="KW-0479">Metal-binding</keyword>
<proteinExistence type="predicted"/>
<keyword evidence="4" id="KW-1185">Reference proteome</keyword>
<dbReference type="SUPFAM" id="SSF54593">
    <property type="entry name" value="Glyoxalase/Bleomycin resistance protein/Dihydroxybiphenyl dioxygenase"/>
    <property type="match status" value="1"/>
</dbReference>
<dbReference type="OrthoDB" id="4725692at2"/>
<organism evidence="3 4">
    <name type="scientific">Mesobaculum littorinae</name>
    <dbReference type="NCBI Taxonomy" id="2486419"/>
    <lineage>
        <taxon>Bacteria</taxon>
        <taxon>Pseudomonadati</taxon>
        <taxon>Pseudomonadota</taxon>
        <taxon>Alphaproteobacteria</taxon>
        <taxon>Rhodobacterales</taxon>
        <taxon>Roseobacteraceae</taxon>
        <taxon>Mesobaculum</taxon>
    </lineage>
</organism>
<dbReference type="PANTHER" id="PTHR43048:SF3">
    <property type="entry name" value="METHYLMALONYL-COA EPIMERASE, MITOCHONDRIAL"/>
    <property type="match status" value="1"/>
</dbReference>
<dbReference type="PROSITE" id="PS51819">
    <property type="entry name" value="VOC"/>
    <property type="match status" value="1"/>
</dbReference>
<comment type="caution">
    <text evidence="3">The sequence shown here is derived from an EMBL/GenBank/DDBJ whole genome shotgun (WGS) entry which is preliminary data.</text>
</comment>
<feature type="domain" description="VOC" evidence="2">
    <location>
        <begin position="9"/>
        <end position="138"/>
    </location>
</feature>
<protein>
    <submittedName>
        <fullName evidence="3">VOC family protein</fullName>
    </submittedName>
</protein>
<dbReference type="Gene3D" id="3.10.180.10">
    <property type="entry name" value="2,3-Dihydroxybiphenyl 1,2-Dioxygenase, domain 1"/>
    <property type="match status" value="1"/>
</dbReference>
<evidence type="ECO:0000259" key="2">
    <source>
        <dbReference type="PROSITE" id="PS51819"/>
    </source>
</evidence>
<dbReference type="PANTHER" id="PTHR43048">
    <property type="entry name" value="METHYLMALONYL-COA EPIMERASE"/>
    <property type="match status" value="1"/>
</dbReference>
<evidence type="ECO:0000256" key="1">
    <source>
        <dbReference type="ARBA" id="ARBA00022723"/>
    </source>
</evidence>
<dbReference type="Proteomes" id="UP000285908">
    <property type="component" value="Unassembled WGS sequence"/>
</dbReference>
<reference evidence="3 4" key="1">
    <citation type="submission" date="2018-11" db="EMBL/GenBank/DDBJ databases">
        <title>Mesobaculum littorinae gen. nov., sp. nov., isolated from Littorina scabra that represents a novel genus of the order Rhodobacteraceae.</title>
        <authorList>
            <person name="Li F."/>
        </authorList>
    </citation>
    <scope>NUCLEOTIDE SEQUENCE [LARGE SCALE GENOMIC DNA]</scope>
    <source>
        <strain evidence="3 4">M0103</strain>
    </source>
</reference>
<dbReference type="RefSeq" id="WP_127906583.1">
    <property type="nucleotide sequence ID" value="NZ_RQXX01000003.1"/>
</dbReference>
<dbReference type="InterPro" id="IPR004360">
    <property type="entry name" value="Glyas_Fos-R_dOase_dom"/>
</dbReference>
<dbReference type="AlphaFoldDB" id="A0A438AGV8"/>
<dbReference type="InterPro" id="IPR051785">
    <property type="entry name" value="MMCE/EMCE_epimerase"/>
</dbReference>
<dbReference type="InterPro" id="IPR037523">
    <property type="entry name" value="VOC_core"/>
</dbReference>
<dbReference type="InterPro" id="IPR029068">
    <property type="entry name" value="Glyas_Bleomycin-R_OHBP_Dase"/>
</dbReference>
<dbReference type="EMBL" id="RQXX01000003">
    <property type="protein sequence ID" value="RVV97918.1"/>
    <property type="molecule type" value="Genomic_DNA"/>
</dbReference>
<dbReference type="GO" id="GO:0046872">
    <property type="term" value="F:metal ion binding"/>
    <property type="evidence" value="ECO:0007669"/>
    <property type="project" value="UniProtKB-KW"/>
</dbReference>
<dbReference type="GO" id="GO:0046491">
    <property type="term" value="P:L-methylmalonyl-CoA metabolic process"/>
    <property type="evidence" value="ECO:0007669"/>
    <property type="project" value="TreeGrafter"/>
</dbReference>